<accession>A0A7J6VK01</accession>
<comment type="caution">
    <text evidence="1">The sequence shown here is derived from an EMBL/GenBank/DDBJ whole genome shotgun (WGS) entry which is preliminary data.</text>
</comment>
<proteinExistence type="predicted"/>
<evidence type="ECO:0000313" key="1">
    <source>
        <dbReference type="EMBL" id="KAF5185439.1"/>
    </source>
</evidence>
<dbReference type="Proteomes" id="UP000554482">
    <property type="component" value="Unassembled WGS sequence"/>
</dbReference>
<organism evidence="1 2">
    <name type="scientific">Thalictrum thalictroides</name>
    <name type="common">Rue-anemone</name>
    <name type="synonym">Anemone thalictroides</name>
    <dbReference type="NCBI Taxonomy" id="46969"/>
    <lineage>
        <taxon>Eukaryota</taxon>
        <taxon>Viridiplantae</taxon>
        <taxon>Streptophyta</taxon>
        <taxon>Embryophyta</taxon>
        <taxon>Tracheophyta</taxon>
        <taxon>Spermatophyta</taxon>
        <taxon>Magnoliopsida</taxon>
        <taxon>Ranunculales</taxon>
        <taxon>Ranunculaceae</taxon>
        <taxon>Thalictroideae</taxon>
        <taxon>Thalictrum</taxon>
    </lineage>
</organism>
<keyword evidence="2" id="KW-1185">Reference proteome</keyword>
<protein>
    <recommendedName>
        <fullName evidence="3">Reverse transcriptase domain-containing protein</fullName>
    </recommendedName>
</protein>
<feature type="non-terminal residue" evidence="1">
    <location>
        <position position="1"/>
    </location>
</feature>
<gene>
    <name evidence="1" type="ORF">FRX31_024974</name>
</gene>
<dbReference type="PANTHER" id="PTHR33116:SF78">
    <property type="entry name" value="OS12G0587133 PROTEIN"/>
    <property type="match status" value="1"/>
</dbReference>
<evidence type="ECO:0000313" key="2">
    <source>
        <dbReference type="Proteomes" id="UP000554482"/>
    </source>
</evidence>
<dbReference type="AlphaFoldDB" id="A0A7J6VK01"/>
<evidence type="ECO:0008006" key="3">
    <source>
        <dbReference type="Google" id="ProtNLM"/>
    </source>
</evidence>
<dbReference type="OrthoDB" id="1434514at2759"/>
<sequence length="423" mass="47965">MVVSPTQLTPSQHGFVKGRSIWDNIHQIQNVIQSPFLESTGLLAFLDMEKANDQAPTRCIAFADDCVVGFGTQEDKTAFREILSKYEEASNAKLNGAKSFSVAIGYNSFPLPYSPLFAIKPLDKPFRHLGVHFTSREVATPYSEDNLIRGITNRMAPWANRTASLAGKCVLINVFLLSKLWYLLHIIPFSDKFFNQLENIIQGWLWAPSRKHSAKISVLYGPKSKGGLGLINPRMQSRRILAKWIKQVVIPNSQEHWAMAARTIFATQLSLRNIEDNLALSRWLSRARRTGPRDLHPYWKGVLKAFRLLKWKVVFPWPSGPVSASAGPPVLVGEDKVPCSQYSLPKRPKHKVQLPELSIKILPRVQLVHDKKVYKYTWSSLVIPRIQSNTWRVMRRKYRIGLRQGETSPFLSCASCGEPVDSH</sequence>
<dbReference type="EMBL" id="JABWDY010030715">
    <property type="protein sequence ID" value="KAF5185439.1"/>
    <property type="molecule type" value="Genomic_DNA"/>
</dbReference>
<name>A0A7J6VK01_THATH</name>
<dbReference type="PANTHER" id="PTHR33116">
    <property type="entry name" value="REVERSE TRANSCRIPTASE ZINC-BINDING DOMAIN-CONTAINING PROTEIN-RELATED-RELATED"/>
    <property type="match status" value="1"/>
</dbReference>
<reference evidence="1 2" key="1">
    <citation type="submission" date="2020-06" db="EMBL/GenBank/DDBJ databases">
        <title>Transcriptomic and genomic resources for Thalictrum thalictroides and T. hernandezii: Facilitating candidate gene discovery in an emerging model plant lineage.</title>
        <authorList>
            <person name="Arias T."/>
            <person name="Riano-Pachon D.M."/>
            <person name="Di Stilio V.S."/>
        </authorList>
    </citation>
    <scope>NUCLEOTIDE SEQUENCE [LARGE SCALE GENOMIC DNA]</scope>
    <source>
        <strain evidence="2">cv. WT478/WT964</strain>
        <tissue evidence="1">Leaves</tissue>
    </source>
</reference>